<accession>A0AAD1X809</accession>
<proteinExistence type="predicted"/>
<feature type="compositionally biased region" description="Basic residues" evidence="1">
    <location>
        <begin position="455"/>
        <end position="477"/>
    </location>
</feature>
<evidence type="ECO:0000313" key="2">
    <source>
        <dbReference type="EMBL" id="CAI2364289.1"/>
    </source>
</evidence>
<feature type="region of interest" description="Disordered" evidence="1">
    <location>
        <begin position="455"/>
        <end position="478"/>
    </location>
</feature>
<dbReference type="AlphaFoldDB" id="A0AAD1X809"/>
<comment type="caution">
    <text evidence="2">The sequence shown here is derived from an EMBL/GenBank/DDBJ whole genome shotgun (WGS) entry which is preliminary data.</text>
</comment>
<name>A0AAD1X809_EUPCR</name>
<keyword evidence="3" id="KW-1185">Reference proteome</keyword>
<evidence type="ECO:0000313" key="3">
    <source>
        <dbReference type="Proteomes" id="UP001295684"/>
    </source>
</evidence>
<evidence type="ECO:0000256" key="1">
    <source>
        <dbReference type="SAM" id="MobiDB-lite"/>
    </source>
</evidence>
<protein>
    <submittedName>
        <fullName evidence="2">Uncharacterized protein</fullName>
    </submittedName>
</protein>
<dbReference type="Proteomes" id="UP001295684">
    <property type="component" value="Unassembled WGS sequence"/>
</dbReference>
<dbReference type="EMBL" id="CAMPGE010005436">
    <property type="protein sequence ID" value="CAI2364289.1"/>
    <property type="molecule type" value="Genomic_DNA"/>
</dbReference>
<sequence length="510" mass="57797">MEVKEITGGLTPSFMRKKARFIKPLDVVLGRKRAGGGIEEEGGREGGNKERVQGLKGFGRSGEGLRRCKRGIFGGWWICLGVKVVLDLRIESQDDLLTIESAKYGNMAHEKNFDQEQSYGLYKSPSIEIIKNNVNKYSFGQIHQTSNNILENLKNKRRIKKGTIFHKRKSSEYGEKSITKPMIDIPKYNSNSSELYNLIQKKKEKKTSSMTPMQPPTNLHLLSLSADSTSNLDRSADKLPLVNNNLIFTGSSTDLEKPNKPARNLFKLQGRGITNRSISVSKNGLCHDLQKVNQTQIDNSGMIISTCDEPLLYTVGSRHQPHPNEIKNIRKCLEEVVKIGTQERIKISKPSFNSFIRYKKNELKSFEDKEIKGILIHNSRPKKQIEQLDSSFLSNNFPSFQAKQIEIYKKSWKEVPMNTSKRFGRKSSFGGGSTGMEPIKPKNFLSLISKQKERHKSIGVRHKRTSSTKPKVLKLKSPKPSFGITRVHLPKSLKRVESLNEDLIQVTTKN</sequence>
<gene>
    <name evidence="2" type="ORF">ECRASSUSDP1_LOCUS5632</name>
</gene>
<reference evidence="2" key="1">
    <citation type="submission" date="2023-07" db="EMBL/GenBank/DDBJ databases">
        <authorList>
            <consortium name="AG Swart"/>
            <person name="Singh M."/>
            <person name="Singh A."/>
            <person name="Seah K."/>
            <person name="Emmerich C."/>
        </authorList>
    </citation>
    <scope>NUCLEOTIDE SEQUENCE</scope>
    <source>
        <strain evidence="2">DP1</strain>
    </source>
</reference>
<organism evidence="2 3">
    <name type="scientific">Euplotes crassus</name>
    <dbReference type="NCBI Taxonomy" id="5936"/>
    <lineage>
        <taxon>Eukaryota</taxon>
        <taxon>Sar</taxon>
        <taxon>Alveolata</taxon>
        <taxon>Ciliophora</taxon>
        <taxon>Intramacronucleata</taxon>
        <taxon>Spirotrichea</taxon>
        <taxon>Hypotrichia</taxon>
        <taxon>Euplotida</taxon>
        <taxon>Euplotidae</taxon>
        <taxon>Moneuplotes</taxon>
    </lineage>
</organism>